<feature type="active site" description="Tele-AMP-histidine intermediate" evidence="1">
    <location>
        <position position="81"/>
    </location>
</feature>
<accession>A0A0R1N0W1</accession>
<dbReference type="InterPro" id="IPR011146">
    <property type="entry name" value="HIT-like"/>
</dbReference>
<sequence>MLANDLCVAFFDRSPVNPGHLLIIPKAHRRDWFAMTDVERQAMAALLEEGKALLAARFQPDGYNIGLNCGAAAGQTVFHCHCHLIPRYVGDMSDPRGGVRGVIPSRQRTAISQQAKAL</sequence>
<dbReference type="SUPFAM" id="SSF54197">
    <property type="entry name" value="HIT-like"/>
    <property type="match status" value="1"/>
</dbReference>
<organism evidence="5 6">
    <name type="scientific">Schleiferilactobacillus perolens DSM 12744</name>
    <dbReference type="NCBI Taxonomy" id="1423792"/>
    <lineage>
        <taxon>Bacteria</taxon>
        <taxon>Bacillati</taxon>
        <taxon>Bacillota</taxon>
        <taxon>Bacilli</taxon>
        <taxon>Lactobacillales</taxon>
        <taxon>Lactobacillaceae</taxon>
        <taxon>Schleiferilactobacillus</taxon>
    </lineage>
</organism>
<dbReference type="InterPro" id="IPR001310">
    <property type="entry name" value="Histidine_triad_HIT"/>
</dbReference>
<dbReference type="AlphaFoldDB" id="A0A0R1N0W1"/>
<dbReference type="PROSITE" id="PS51084">
    <property type="entry name" value="HIT_2"/>
    <property type="match status" value="1"/>
</dbReference>
<dbReference type="GO" id="GO:0003824">
    <property type="term" value="F:catalytic activity"/>
    <property type="evidence" value="ECO:0007669"/>
    <property type="project" value="InterPro"/>
</dbReference>
<proteinExistence type="predicted"/>
<dbReference type="Pfam" id="PF01230">
    <property type="entry name" value="HIT"/>
    <property type="match status" value="1"/>
</dbReference>
<reference evidence="5 6" key="1">
    <citation type="journal article" date="2015" name="Genome Announc.">
        <title>Expanding the biotechnology potential of lactobacilli through comparative genomics of 213 strains and associated genera.</title>
        <authorList>
            <person name="Sun Z."/>
            <person name="Harris H.M."/>
            <person name="McCann A."/>
            <person name="Guo C."/>
            <person name="Argimon S."/>
            <person name="Zhang W."/>
            <person name="Yang X."/>
            <person name="Jeffery I.B."/>
            <person name="Cooney J.C."/>
            <person name="Kagawa T.F."/>
            <person name="Liu W."/>
            <person name="Song Y."/>
            <person name="Salvetti E."/>
            <person name="Wrobel A."/>
            <person name="Rasinkangas P."/>
            <person name="Parkhill J."/>
            <person name="Rea M.C."/>
            <person name="O'Sullivan O."/>
            <person name="Ritari J."/>
            <person name="Douillard F.P."/>
            <person name="Paul Ross R."/>
            <person name="Yang R."/>
            <person name="Briner A.E."/>
            <person name="Felis G.E."/>
            <person name="de Vos W.M."/>
            <person name="Barrangou R."/>
            <person name="Klaenhammer T.R."/>
            <person name="Caufield P.W."/>
            <person name="Cui Y."/>
            <person name="Zhang H."/>
            <person name="O'Toole P.W."/>
        </authorList>
    </citation>
    <scope>NUCLEOTIDE SEQUENCE [LARGE SCALE GENOMIC DNA]</scope>
    <source>
        <strain evidence="5 6">DSM 12744</strain>
    </source>
</reference>
<dbReference type="InterPro" id="IPR052908">
    <property type="entry name" value="AP-4-A_phosphorylase"/>
</dbReference>
<dbReference type="InterPro" id="IPR036265">
    <property type="entry name" value="HIT-like_sf"/>
</dbReference>
<evidence type="ECO:0000256" key="1">
    <source>
        <dbReference type="PIRSR" id="PIRSR601310-1"/>
    </source>
</evidence>
<dbReference type="PATRIC" id="fig|1423792.3.peg.1899"/>
<dbReference type="PANTHER" id="PTHR42997">
    <property type="entry name" value="HIT FAMILY HYDROLASE"/>
    <property type="match status" value="1"/>
</dbReference>
<keyword evidence="6" id="KW-1185">Reference proteome</keyword>
<dbReference type="EMBL" id="AZEC01000003">
    <property type="protein sequence ID" value="KRL13841.1"/>
    <property type="molecule type" value="Genomic_DNA"/>
</dbReference>
<feature type="domain" description="HIT" evidence="4">
    <location>
        <begin position="1"/>
        <end position="94"/>
    </location>
</feature>
<evidence type="ECO:0000259" key="4">
    <source>
        <dbReference type="PROSITE" id="PS51084"/>
    </source>
</evidence>
<evidence type="ECO:0000256" key="2">
    <source>
        <dbReference type="PIRSR" id="PIRSR601310-3"/>
    </source>
</evidence>
<dbReference type="Gene3D" id="3.30.428.10">
    <property type="entry name" value="HIT-like"/>
    <property type="match status" value="1"/>
</dbReference>
<dbReference type="PANTHER" id="PTHR42997:SF1">
    <property type="entry name" value="AP-4-A PHOSPHORYLASE"/>
    <property type="match status" value="1"/>
</dbReference>
<dbReference type="Proteomes" id="UP000051330">
    <property type="component" value="Unassembled WGS sequence"/>
</dbReference>
<comment type="caution">
    <text evidence="5">The sequence shown here is derived from an EMBL/GenBank/DDBJ whole genome shotgun (WGS) entry which is preliminary data.</text>
</comment>
<evidence type="ECO:0000313" key="5">
    <source>
        <dbReference type="EMBL" id="KRL13841.1"/>
    </source>
</evidence>
<name>A0A0R1N0W1_9LACO</name>
<gene>
    <name evidence="5" type="ORF">FD09_GL001872</name>
</gene>
<protein>
    <recommendedName>
        <fullName evidence="4">HIT domain-containing protein</fullName>
    </recommendedName>
</protein>
<dbReference type="PRINTS" id="PR00332">
    <property type="entry name" value="HISTRIAD"/>
</dbReference>
<evidence type="ECO:0000256" key="3">
    <source>
        <dbReference type="PROSITE-ProRule" id="PRU00464"/>
    </source>
</evidence>
<evidence type="ECO:0000313" key="6">
    <source>
        <dbReference type="Proteomes" id="UP000051330"/>
    </source>
</evidence>
<dbReference type="STRING" id="1423792.FD09_GL001872"/>
<feature type="short sequence motif" description="Histidine triad motif" evidence="2 3">
    <location>
        <begin position="79"/>
        <end position="83"/>
    </location>
</feature>